<proteinExistence type="predicted"/>
<dbReference type="KEGG" id="vg:23681017"/>
<keyword evidence="2" id="KW-1185">Reference proteome</keyword>
<dbReference type="RefSeq" id="YP_009126207.1">
    <property type="nucleotide sequence ID" value="NC_026607.2"/>
</dbReference>
<sequence>MNKNNPGLLRLKKLPTFTRGKSDLTSEDRVKIKDTVNYTMSKDPDQDKEAAVKRCMIAQLAEKAVAEWVDGYVMHGQENHDDPYTFAWDVLAHPRYCGLRIEVKTHQSESKWISVTTGYSGDFPYGYGVNLGPFLNHQVADCIIILDVVENLTGSFEFTPVFVGDPEDTKKIVKRSKYQGWYLMI</sequence>
<name>A0A0B4L952_9CAUD</name>
<accession>A0A0B4L952</accession>
<evidence type="ECO:0000313" key="1">
    <source>
        <dbReference type="EMBL" id="AHJ86854.1"/>
    </source>
</evidence>
<evidence type="ECO:0000313" key="2">
    <source>
        <dbReference type="Proteomes" id="UP000032000"/>
    </source>
</evidence>
<dbReference type="EMBL" id="KJ000058">
    <property type="protein sequence ID" value="AHJ86854.1"/>
    <property type="molecule type" value="Genomic_DNA"/>
</dbReference>
<dbReference type="Proteomes" id="UP000032000">
    <property type="component" value="Segment"/>
</dbReference>
<dbReference type="GeneID" id="23681017"/>
<protein>
    <recommendedName>
        <fullName evidence="3">DNA endonuclease IV</fullName>
    </recommendedName>
</protein>
<gene>
    <name evidence="1" type="ORF">STP4a_257</name>
</gene>
<organism evidence="1 2">
    <name type="scientific">Salmonella phage STP4-a</name>
    <dbReference type="NCBI Taxonomy" id="1445860"/>
    <lineage>
        <taxon>Viruses</taxon>
        <taxon>Duplodnaviria</taxon>
        <taxon>Heunggongvirae</taxon>
        <taxon>Uroviricota</taxon>
        <taxon>Caudoviricetes</taxon>
        <taxon>Pantevenvirales</taxon>
        <taxon>Straboviridae</taxon>
        <taxon>Tevenvirinae</taxon>
        <taxon>Gelderlandvirus</taxon>
        <taxon>Gelderlandvirus stp4a</taxon>
    </lineage>
</organism>
<evidence type="ECO:0008006" key="3">
    <source>
        <dbReference type="Google" id="ProtNLM"/>
    </source>
</evidence>
<reference evidence="1" key="1">
    <citation type="submission" date="2015-06" db="EMBL/GenBank/DDBJ databases">
        <title>Genomic characterization of STP4-a, a novel T4 virulent phage infecting Salmonella.</title>
        <authorList>
            <person name="Li M."/>
            <person name="Wang J."/>
            <person name="Lin H."/>
            <person name="Han F."/>
        </authorList>
    </citation>
    <scope>NUCLEOTIDE SEQUENCE [LARGE SCALE GENOMIC DNA]</scope>
</reference>